<feature type="region of interest" description="N-terminal catalytic PFK domain 1" evidence="14">
    <location>
        <begin position="1"/>
        <end position="436"/>
    </location>
</feature>
<feature type="binding site" evidence="14">
    <location>
        <begin position="133"/>
        <end position="134"/>
    </location>
    <ligand>
        <name>ATP</name>
        <dbReference type="ChEBI" id="CHEBI:30616"/>
    </ligand>
</feature>
<dbReference type="Gene3D" id="3.40.50.450">
    <property type="match status" value="3"/>
</dbReference>
<sequence>MKIAILTSGGDSAGMNAVVRSVVKTGILKGCEMWVVREGYEGLVRGNKEYRQATGTDSPPLTNESSQIPPVGATGSTLNIVNSLRFGDGDLLRDGTGDYLGGRTLKGRYIVRVGWDDVRGWFAEGGTLIGTARSKAFRTHEGRLAAAHNLVKEGIDALVICGGDGSLTGADVFRAEWPKLIEELRSQSKITDAQASAHAHLKIVGLVGSIDNDMSMTDMTIGAPTALHRICEAIDNINSTAFSHSRAFVLEVMGRHCGWLALLAGVAGGADFIFIPEQPPKGKPWEDEMCEAIQHHREIGKRKTIVIVAEGAIDIELNPIKADYVKDVLTERLGLDTRVTTLGHTQRGGRPCAWDRILPTLQGVDAVSALLESTPETPSYMIGVRENKITRVPLMEAVEMTRAVAQAVSDKDFDKAMSLRDPEFAESLDGFTATASLTKVPNLPEGQRIRIALMHMGAPAGGMNAATRAAVRYCLRQGHTPLAIQNGFRGLLDDNVIELSWLGVDSWMARGGSELGTNRTLPSVDLGAVAAKFQQWNFQALMIIGGFEAFNGLLILEDGRKHYPAFHIPMVHLPATISNNVPMTEYSLGSDTSLNALVDACDAIKQSASASRNRVFVVETQGGRCGYIATMGALATGACLVYTPETGTTLDMLRRDVKFLKTRYNLDVKGKSEGRLVIRNEVSSSVYTTEVLTNMFKEEGGSLFDARSASLGHTLQGGIPSPMDRQRAVRLSLKCMAFIERHHALLQQQPAKTRHATGESAAVITIQASSIEWVPVQEMLHHADMVNRRGKHAWWSNIKELVEALAGKPALR</sequence>
<name>A0A9P7GD33_9AGAR</name>
<comment type="activity regulation">
    <text evidence="14">Allosterically activated by ADP, AMP, or fructose 2,6-bisphosphate, and allosterically inhibited by ATP or citrate.</text>
</comment>
<keyword evidence="4 14" id="KW-0963">Cytoplasm</keyword>
<dbReference type="Pfam" id="PF00365">
    <property type="entry name" value="PFK"/>
    <property type="match status" value="3"/>
</dbReference>
<evidence type="ECO:0000313" key="17">
    <source>
        <dbReference type="EMBL" id="KAG5647389.1"/>
    </source>
</evidence>
<dbReference type="NCBIfam" id="TIGR02478">
    <property type="entry name" value="6PF1K_euk"/>
    <property type="match status" value="1"/>
</dbReference>
<reference evidence="17" key="1">
    <citation type="submission" date="2020-07" db="EMBL/GenBank/DDBJ databases">
        <authorList>
            <person name="Nieuwenhuis M."/>
            <person name="Van De Peppel L.J.J."/>
        </authorList>
    </citation>
    <scope>NUCLEOTIDE SEQUENCE</scope>
    <source>
        <strain evidence="17">AP01</strain>
        <tissue evidence="17">Mycelium</tissue>
    </source>
</reference>
<feature type="binding site" description="in other chain" evidence="14">
    <location>
        <begin position="253"/>
        <end position="255"/>
    </location>
    <ligand>
        <name>substrate</name>
        <note>ligand shared between dimeric partners</note>
    </ligand>
</feature>
<keyword evidence="10 14" id="KW-0067">ATP-binding</keyword>
<evidence type="ECO:0000256" key="6">
    <source>
        <dbReference type="ARBA" id="ARBA00022679"/>
    </source>
</evidence>
<dbReference type="GO" id="GO:0048029">
    <property type="term" value="F:monosaccharide binding"/>
    <property type="evidence" value="ECO:0007669"/>
    <property type="project" value="TreeGrafter"/>
</dbReference>
<feature type="binding site" evidence="14">
    <location>
        <position position="707"/>
    </location>
    <ligand>
        <name>beta-D-fructose 2,6-bisphosphate</name>
        <dbReference type="ChEBI" id="CHEBI:58579"/>
        <note>allosteric activator; ligand shared between dimeric partners</note>
    </ligand>
</feature>
<evidence type="ECO:0000256" key="5">
    <source>
        <dbReference type="ARBA" id="ARBA00022533"/>
    </source>
</evidence>
<evidence type="ECO:0000256" key="12">
    <source>
        <dbReference type="ARBA" id="ARBA00023152"/>
    </source>
</evidence>
<evidence type="ECO:0000313" key="18">
    <source>
        <dbReference type="Proteomes" id="UP000775547"/>
    </source>
</evidence>
<dbReference type="PANTHER" id="PTHR13697">
    <property type="entry name" value="PHOSPHOFRUCTOKINASE"/>
    <property type="match status" value="1"/>
</dbReference>
<dbReference type="SUPFAM" id="SSF53784">
    <property type="entry name" value="Phosphofructokinase"/>
    <property type="match status" value="3"/>
</dbReference>
<dbReference type="GO" id="GO:0016208">
    <property type="term" value="F:AMP binding"/>
    <property type="evidence" value="ECO:0007669"/>
    <property type="project" value="TreeGrafter"/>
</dbReference>
<feature type="binding site" description="in other chain" evidence="14">
    <location>
        <begin position="576"/>
        <end position="580"/>
    </location>
    <ligand>
        <name>beta-D-fructose 2,6-bisphosphate</name>
        <dbReference type="ChEBI" id="CHEBI:58579"/>
        <note>allosteric activator; ligand shared between dimeric partners</note>
    </ligand>
</feature>
<feature type="binding site" description="in other chain" evidence="14">
    <location>
        <begin position="209"/>
        <end position="211"/>
    </location>
    <ligand>
        <name>substrate</name>
        <note>ligand shared between dimeric partners</note>
    </ligand>
</feature>
<feature type="binding site" description="in other chain" evidence="14">
    <location>
        <position position="681"/>
    </location>
    <ligand>
        <name>beta-D-fructose 2,6-bisphosphate</name>
        <dbReference type="ChEBI" id="CHEBI:58579"/>
        <note>allosteric activator; ligand shared between dimeric partners</note>
    </ligand>
</feature>
<dbReference type="FunFam" id="3.40.50.460:FF:000008">
    <property type="entry name" value="ATP-dependent 6-phosphofructokinase"/>
    <property type="match status" value="1"/>
</dbReference>
<dbReference type="InterPro" id="IPR015912">
    <property type="entry name" value="Phosphofructokinase_CS"/>
</dbReference>
<evidence type="ECO:0000256" key="4">
    <source>
        <dbReference type="ARBA" id="ARBA00022490"/>
    </source>
</evidence>
<dbReference type="Gene3D" id="3.40.50.460">
    <property type="entry name" value="Phosphofructokinase domain"/>
    <property type="match status" value="2"/>
</dbReference>
<feature type="binding site" description="in other chain" evidence="14">
    <location>
        <position position="310"/>
    </location>
    <ligand>
        <name>substrate</name>
        <note>ligand shared between dimeric partners</note>
    </ligand>
</feature>
<evidence type="ECO:0000256" key="13">
    <source>
        <dbReference type="ARBA" id="ARBA00048070"/>
    </source>
</evidence>
<comment type="pathway">
    <text evidence="3 14 15">Carbohydrate degradation; glycolysis; D-glyceraldehyde 3-phosphate and glycerone phosphate from D-glucose: step 3/4.</text>
</comment>
<dbReference type="PROSITE" id="PS00433">
    <property type="entry name" value="PHOSPHOFRUCTOKINASE"/>
    <property type="match status" value="2"/>
</dbReference>
<feature type="domain" description="Phosphofructokinase" evidence="16">
    <location>
        <begin position="450"/>
        <end position="739"/>
    </location>
</feature>
<dbReference type="GO" id="GO:0005524">
    <property type="term" value="F:ATP binding"/>
    <property type="evidence" value="ECO:0007669"/>
    <property type="project" value="UniProtKB-KW"/>
</dbReference>
<dbReference type="GO" id="GO:0061621">
    <property type="term" value="P:canonical glycolysis"/>
    <property type="evidence" value="ECO:0007669"/>
    <property type="project" value="TreeGrafter"/>
</dbReference>
<dbReference type="FunFam" id="3.40.50.460:FF:000007">
    <property type="entry name" value="ATP-dependent 6-phosphofructokinase"/>
    <property type="match status" value="1"/>
</dbReference>
<organism evidence="17 18">
    <name type="scientific">Asterophora parasitica</name>
    <dbReference type="NCBI Taxonomy" id="117018"/>
    <lineage>
        <taxon>Eukaryota</taxon>
        <taxon>Fungi</taxon>
        <taxon>Dikarya</taxon>
        <taxon>Basidiomycota</taxon>
        <taxon>Agaricomycotina</taxon>
        <taxon>Agaricomycetes</taxon>
        <taxon>Agaricomycetidae</taxon>
        <taxon>Agaricales</taxon>
        <taxon>Tricholomatineae</taxon>
        <taxon>Lyophyllaceae</taxon>
        <taxon>Asterophora</taxon>
    </lineage>
</organism>
<evidence type="ECO:0000256" key="3">
    <source>
        <dbReference type="ARBA" id="ARBA00004679"/>
    </source>
</evidence>
<evidence type="ECO:0000256" key="14">
    <source>
        <dbReference type="HAMAP-Rule" id="MF_03184"/>
    </source>
</evidence>
<dbReference type="PIRSF" id="PIRSF000533">
    <property type="entry name" value="ATP_PFK_euk"/>
    <property type="match status" value="1"/>
</dbReference>
<feature type="binding site" description="in other chain" evidence="14">
    <location>
        <begin position="344"/>
        <end position="347"/>
    </location>
    <ligand>
        <name>substrate</name>
        <note>ligand shared between dimeric partners</note>
    </ligand>
</feature>
<feature type="domain" description="Phosphofructokinase" evidence="16">
    <location>
        <begin position="2"/>
        <end position="51"/>
    </location>
</feature>
<accession>A0A9P7GD33</accession>
<dbReference type="GO" id="GO:0006002">
    <property type="term" value="P:fructose 6-phosphate metabolic process"/>
    <property type="evidence" value="ECO:0007669"/>
    <property type="project" value="InterPro"/>
</dbReference>
<dbReference type="GO" id="GO:0003872">
    <property type="term" value="F:6-phosphofructokinase activity"/>
    <property type="evidence" value="ECO:0007669"/>
    <property type="project" value="UniProtKB-UniRule"/>
</dbReference>
<evidence type="ECO:0000256" key="11">
    <source>
        <dbReference type="ARBA" id="ARBA00022842"/>
    </source>
</evidence>
<dbReference type="EC" id="2.7.1.11" evidence="14"/>
<comment type="subunit">
    <text evidence="14">Homotetramer.</text>
</comment>
<reference evidence="17" key="2">
    <citation type="submission" date="2021-10" db="EMBL/GenBank/DDBJ databases">
        <title>Phylogenomics reveals ancestral predisposition of the termite-cultivated fungus Termitomyces towards a domesticated lifestyle.</title>
        <authorList>
            <person name="Auxier B."/>
            <person name="Grum-Grzhimaylo A."/>
            <person name="Cardenas M.E."/>
            <person name="Lodge J.D."/>
            <person name="Laessoe T."/>
            <person name="Pedersen O."/>
            <person name="Smith M.E."/>
            <person name="Kuyper T.W."/>
            <person name="Franco-Molano E.A."/>
            <person name="Baroni T.J."/>
            <person name="Aanen D.K."/>
        </authorList>
    </citation>
    <scope>NUCLEOTIDE SEQUENCE</scope>
    <source>
        <strain evidence="17">AP01</strain>
        <tissue evidence="17">Mycelium</tissue>
    </source>
</reference>
<feature type="binding site" evidence="14">
    <location>
        <begin position="163"/>
        <end position="166"/>
    </location>
    <ligand>
        <name>ATP</name>
        <dbReference type="ChEBI" id="CHEBI:30616"/>
    </ligand>
</feature>
<comment type="caution">
    <text evidence="17">The sequence shown here is derived from an EMBL/GenBank/DDBJ whole genome shotgun (WGS) entry which is preliminary data.</text>
</comment>
<dbReference type="InterPro" id="IPR000023">
    <property type="entry name" value="Phosphofructokinase_dom"/>
</dbReference>
<feature type="binding site" evidence="14">
    <location>
        <position position="246"/>
    </location>
    <ligand>
        <name>substrate</name>
        <note>ligand shared between dimeric partners</note>
    </ligand>
</feature>
<dbReference type="PANTHER" id="PTHR13697:SF4">
    <property type="entry name" value="ATP-DEPENDENT 6-PHOSPHOFRUCTOKINASE"/>
    <property type="match status" value="1"/>
</dbReference>
<dbReference type="AlphaFoldDB" id="A0A9P7GD33"/>
<feature type="binding site" description="in other chain" evidence="14">
    <location>
        <position position="788"/>
    </location>
    <ligand>
        <name>beta-D-fructose 2,6-bisphosphate</name>
        <dbReference type="ChEBI" id="CHEBI:58579"/>
        <note>allosteric activator; ligand shared between dimeric partners</note>
    </ligand>
</feature>
<protein>
    <recommendedName>
        <fullName evidence="14">ATP-dependent 6-phosphofructokinase</fullName>
        <shortName evidence="14">ATP-PFK</shortName>
        <shortName evidence="14">Phosphofructokinase</shortName>
        <ecNumber evidence="14">2.7.1.11</ecNumber>
    </recommendedName>
    <alternativeName>
        <fullName evidence="14">Phosphohexokinase</fullName>
    </alternativeName>
</protein>
<keyword evidence="6 14" id="KW-0808">Transferase</keyword>
<comment type="function">
    <text evidence="14">Catalyzes the phosphorylation of D-fructose 6-phosphate to fructose 1,6-bisphosphate by ATP, the first committing step of glycolysis.</text>
</comment>
<evidence type="ECO:0000256" key="1">
    <source>
        <dbReference type="ARBA" id="ARBA00001946"/>
    </source>
</evidence>
<evidence type="ECO:0000256" key="9">
    <source>
        <dbReference type="ARBA" id="ARBA00022777"/>
    </source>
</evidence>
<keyword evidence="11 14" id="KW-0460">Magnesium</keyword>
<keyword evidence="12 14" id="KW-0324">Glycolysis</keyword>
<dbReference type="HAMAP" id="MF_03184">
    <property type="entry name" value="Phosphofructokinase_I_E"/>
    <property type="match status" value="1"/>
</dbReference>
<comment type="cofactor">
    <cofactor evidence="1 14">
        <name>Mg(2+)</name>
        <dbReference type="ChEBI" id="CHEBI:18420"/>
    </cofactor>
</comment>
<feature type="binding site" evidence="14">
    <location>
        <position position="164"/>
    </location>
    <ligand>
        <name>Mg(2+)</name>
        <dbReference type="ChEBI" id="CHEBI:18420"/>
        <note>catalytic</note>
    </ligand>
</feature>
<evidence type="ECO:0000256" key="15">
    <source>
        <dbReference type="PIRNR" id="PIRNR000533"/>
    </source>
</evidence>
<evidence type="ECO:0000259" key="16">
    <source>
        <dbReference type="Pfam" id="PF00365"/>
    </source>
</evidence>
<dbReference type="GO" id="GO:0042802">
    <property type="term" value="F:identical protein binding"/>
    <property type="evidence" value="ECO:0007669"/>
    <property type="project" value="TreeGrafter"/>
</dbReference>
<comment type="similarity">
    <text evidence="14">Belongs to the phosphofructokinase type A (PFKA) family. ATP-dependent PFK group I subfamily. Eukaryotic two domain clade 'E' sub-subfamily.</text>
</comment>
<evidence type="ECO:0000256" key="10">
    <source>
        <dbReference type="ARBA" id="ARBA00022840"/>
    </source>
</evidence>
<dbReference type="GO" id="GO:0070095">
    <property type="term" value="F:fructose-6-phosphate binding"/>
    <property type="evidence" value="ECO:0007669"/>
    <property type="project" value="TreeGrafter"/>
</dbReference>
<feature type="binding site" description="in other chain" evidence="14">
    <location>
        <position position="519"/>
    </location>
    <ligand>
        <name>beta-D-fructose 2,6-bisphosphate</name>
        <dbReference type="ChEBI" id="CHEBI:58579"/>
        <note>allosteric activator; ligand shared between dimeric partners</note>
    </ligand>
</feature>
<comment type="catalytic activity">
    <reaction evidence="13 14 15">
        <text>beta-D-fructose 6-phosphate + ATP = beta-D-fructose 1,6-bisphosphate + ADP + H(+)</text>
        <dbReference type="Rhea" id="RHEA:16109"/>
        <dbReference type="ChEBI" id="CHEBI:15378"/>
        <dbReference type="ChEBI" id="CHEBI:30616"/>
        <dbReference type="ChEBI" id="CHEBI:32966"/>
        <dbReference type="ChEBI" id="CHEBI:57634"/>
        <dbReference type="ChEBI" id="CHEBI:456216"/>
        <dbReference type="EC" id="2.7.1.11"/>
    </reaction>
</comment>
<keyword evidence="7 14" id="KW-0479">Metal-binding</keyword>
<keyword evidence="5 14" id="KW-0021">Allosteric enzyme</keyword>
<feature type="domain" description="Phosphofructokinase" evidence="16">
    <location>
        <begin position="110"/>
        <end position="370"/>
    </location>
</feature>
<feature type="active site" description="Proton acceptor" evidence="14">
    <location>
        <position position="211"/>
    </location>
</feature>
<comment type="caution">
    <text evidence="14">Lacks conserved residue(s) required for the propagation of feature annotation.</text>
</comment>
<comment type="similarity">
    <text evidence="15">Belongs to the phosphofructokinase type A (PFKA) family. ATP-dependent PFK group I subfamily. Eukaryotic two domain clade "E" sub-subfamily.</text>
</comment>
<evidence type="ECO:0000256" key="2">
    <source>
        <dbReference type="ARBA" id="ARBA00004496"/>
    </source>
</evidence>
<dbReference type="GO" id="GO:0030388">
    <property type="term" value="P:fructose 1,6-bisphosphate metabolic process"/>
    <property type="evidence" value="ECO:0007669"/>
    <property type="project" value="TreeGrafter"/>
</dbReference>
<dbReference type="GO" id="GO:0005739">
    <property type="term" value="C:mitochondrion"/>
    <property type="evidence" value="ECO:0007669"/>
    <property type="project" value="TreeGrafter"/>
</dbReference>
<keyword evidence="18" id="KW-1185">Reference proteome</keyword>
<feature type="binding site" evidence="14">
    <location>
        <position position="338"/>
    </location>
    <ligand>
        <name>substrate</name>
        <note>ligand shared between dimeric partners</note>
    </ligand>
</feature>
<evidence type="ECO:0000256" key="7">
    <source>
        <dbReference type="ARBA" id="ARBA00022723"/>
    </source>
</evidence>
<proteinExistence type="inferred from homology"/>
<dbReference type="GO" id="GO:0046872">
    <property type="term" value="F:metal ion binding"/>
    <property type="evidence" value="ECO:0007669"/>
    <property type="project" value="UniProtKB-KW"/>
</dbReference>
<feature type="binding site" description="in other chain" evidence="14">
    <location>
        <begin position="621"/>
        <end position="623"/>
    </location>
    <ligand>
        <name>beta-D-fructose 2,6-bisphosphate</name>
        <dbReference type="ChEBI" id="CHEBI:58579"/>
        <note>allosteric activator; ligand shared between dimeric partners</note>
    </ligand>
</feature>
<feature type="binding site" evidence="14">
    <location>
        <position position="614"/>
    </location>
    <ligand>
        <name>beta-D-fructose 2,6-bisphosphate</name>
        <dbReference type="ChEBI" id="CHEBI:58579"/>
        <note>allosteric activator; ligand shared between dimeric partners</note>
    </ligand>
</feature>
<dbReference type="EMBL" id="JABCKV010000010">
    <property type="protein sequence ID" value="KAG5647389.1"/>
    <property type="molecule type" value="Genomic_DNA"/>
</dbReference>
<keyword evidence="9 14" id="KW-0418">Kinase</keyword>
<evidence type="ECO:0000256" key="8">
    <source>
        <dbReference type="ARBA" id="ARBA00022741"/>
    </source>
</evidence>
<feature type="binding site" evidence="14">
    <location>
        <position position="10"/>
    </location>
    <ligand>
        <name>ATP</name>
        <dbReference type="ChEBI" id="CHEBI:30616"/>
    </ligand>
</feature>
<dbReference type="GO" id="GO:0005945">
    <property type="term" value="C:6-phosphofructokinase complex"/>
    <property type="evidence" value="ECO:0007669"/>
    <property type="project" value="TreeGrafter"/>
</dbReference>
<dbReference type="OrthoDB" id="537915at2759"/>
<dbReference type="InterPro" id="IPR009161">
    <property type="entry name" value="6-Pfructokinase_euk"/>
</dbReference>
<comment type="subcellular location">
    <subcellularLocation>
        <location evidence="2 14">Cytoplasm</location>
    </subcellularLocation>
</comment>
<gene>
    <name evidence="17" type="ORF">DXG03_000459</name>
</gene>
<feature type="region of interest" description="C-terminal regulatory PFK domain 2" evidence="14">
    <location>
        <begin position="450"/>
        <end position="812"/>
    </location>
</feature>
<dbReference type="Proteomes" id="UP000775547">
    <property type="component" value="Unassembled WGS sequence"/>
</dbReference>
<dbReference type="InterPro" id="IPR022953">
    <property type="entry name" value="ATP_PFK"/>
</dbReference>
<keyword evidence="8 14" id="KW-0547">Nucleotide-binding</keyword>
<dbReference type="InterPro" id="IPR035966">
    <property type="entry name" value="PKF_sf"/>
</dbReference>
<dbReference type="PRINTS" id="PR00476">
    <property type="entry name" value="PHFRCTKINASE"/>
</dbReference>